<organism evidence="1 2">
    <name type="scientific">Cetraspora pellucida</name>
    <dbReference type="NCBI Taxonomy" id="1433469"/>
    <lineage>
        <taxon>Eukaryota</taxon>
        <taxon>Fungi</taxon>
        <taxon>Fungi incertae sedis</taxon>
        <taxon>Mucoromycota</taxon>
        <taxon>Glomeromycotina</taxon>
        <taxon>Glomeromycetes</taxon>
        <taxon>Diversisporales</taxon>
        <taxon>Gigasporaceae</taxon>
        <taxon>Cetraspora</taxon>
    </lineage>
</organism>
<keyword evidence="2" id="KW-1185">Reference proteome</keyword>
<dbReference type="AlphaFoldDB" id="A0A9N9K860"/>
<dbReference type="EMBL" id="CAJVQA010040304">
    <property type="protein sequence ID" value="CAG8812904.1"/>
    <property type="molecule type" value="Genomic_DNA"/>
</dbReference>
<dbReference type="PANTHER" id="PTHR47642">
    <property type="entry name" value="ATP-DEPENDENT DNA HELICASE"/>
    <property type="match status" value="1"/>
</dbReference>
<evidence type="ECO:0000313" key="1">
    <source>
        <dbReference type="EMBL" id="CAG8812904.1"/>
    </source>
</evidence>
<dbReference type="Proteomes" id="UP000789759">
    <property type="component" value="Unassembled WGS sequence"/>
</dbReference>
<proteinExistence type="predicted"/>
<name>A0A9N9K860_9GLOM</name>
<comment type="caution">
    <text evidence="1">The sequence shown here is derived from an EMBL/GenBank/DDBJ whole genome shotgun (WGS) entry which is preliminary data.</text>
</comment>
<accession>A0A9N9K860</accession>
<reference evidence="1" key="1">
    <citation type="submission" date="2021-06" db="EMBL/GenBank/DDBJ databases">
        <authorList>
            <person name="Kallberg Y."/>
            <person name="Tangrot J."/>
            <person name="Rosling A."/>
        </authorList>
    </citation>
    <scope>NUCLEOTIDE SEQUENCE</scope>
    <source>
        <strain evidence="1">FL966</strain>
    </source>
</reference>
<dbReference type="OrthoDB" id="5578775at2759"/>
<protein>
    <submittedName>
        <fullName evidence="1">24815_t:CDS:1</fullName>
    </submittedName>
</protein>
<dbReference type="InterPro" id="IPR051055">
    <property type="entry name" value="PIF1_helicase"/>
</dbReference>
<sequence>MSLNAIVNSSSDLGLSNTNRNYNWIEDQVYNKDAITAENLVTNVIDDQTLNKHQIRILNIFVDSNIEPLRIIIIGTAGMTESSSITVLAPTKVAVFNIHKTMIHLALSISFKDLPSVIPTENKQYSRAIYILSLKNEVNKININMLKSLNSLIARIHAIYTSNNEAFRTDSDVAKGPTSQILLAKGAHVMLRVNIYVEVGLVNSAIETVQDILFEENQRLLLLLIAVFVEFNVHNGSAIIFTK</sequence>
<gene>
    <name evidence="1" type="ORF">CPELLU_LOCUS18844</name>
</gene>
<feature type="non-terminal residue" evidence="1">
    <location>
        <position position="243"/>
    </location>
</feature>
<evidence type="ECO:0000313" key="2">
    <source>
        <dbReference type="Proteomes" id="UP000789759"/>
    </source>
</evidence>